<feature type="region of interest" description="Disordered" evidence="1">
    <location>
        <begin position="308"/>
        <end position="447"/>
    </location>
</feature>
<proteinExistence type="predicted"/>
<dbReference type="AlphaFoldDB" id="A0A409VPA5"/>
<feature type="compositionally biased region" description="Polar residues" evidence="1">
    <location>
        <begin position="419"/>
        <end position="447"/>
    </location>
</feature>
<comment type="caution">
    <text evidence="2">The sequence shown here is derived from an EMBL/GenBank/DDBJ whole genome shotgun (WGS) entry which is preliminary data.</text>
</comment>
<evidence type="ECO:0000313" key="2">
    <source>
        <dbReference type="EMBL" id="PPQ68115.1"/>
    </source>
</evidence>
<feature type="compositionally biased region" description="Basic and acidic residues" evidence="1">
    <location>
        <begin position="308"/>
        <end position="336"/>
    </location>
</feature>
<sequence length="707" mass="79002">MNDQDFESGASSNPFNSLYPILIGKDNKKPRRRTAVNVWRKTQRNEIEQKEAEAKQNASKDKFAALRDKVAREMFSKLPAEEQEHWKAEADIETNLAMAEWQLEWSETVRGDLPNTPRDYQAAIQGLDRVVKPFLDYICQTTGWKASVIMGGPEPAQGGQLNVVSIHSGRTQDGAQLNWSRALGQEYQPVVENFGDFLKECYSCHFLKSFQDEFRLSVLAAEECRARALAIGSGYAGLTKDKGDNEDMDIDLIGMPGLGTGGSAPSSRATEISVLRSLSSTASMSHSQISNAPQTFSACDSTTRALVEHRDGPSYSDTERHQSTPDHHFRIIDTSRRRGNPSADPRAPKVGSSRTSILSGNERLLPAFRRIKPKPMNTSNIRPDVGLGPRSGAQVLAASRMPQQAPSTYPDPELPPSSPNEMSNHEPQLASQGTDSHGANASTASLTTEVPLHSGWVNVNSATVSRRRNATEAQNVSLPAINDDTRGSRKRPRRSSNNTPTERLEAKRHDDPPPANPTTSKITPPADAPRWFEDALSMFQSVELGSTWQTIIRHWADFEIFHRFTGSARIQTSGCPSCIADWLIRSRNITWRPKIDDFAKYELEYMTWWRKLQPAWRLLPNGTINPSIVGGNWVHFQKPGICGIYNVIACLFFWGHALVLKKAFLKEQRTSMEITLEKARREDEIRWSAALEDFRTVSDHLLPSDQE</sequence>
<keyword evidence="3" id="KW-1185">Reference proteome</keyword>
<dbReference type="STRING" id="231916.A0A409VPA5"/>
<gene>
    <name evidence="2" type="ORF">CVT26_005736</name>
</gene>
<dbReference type="OrthoDB" id="3066350at2759"/>
<reference evidence="2 3" key="1">
    <citation type="journal article" date="2018" name="Evol. Lett.">
        <title>Horizontal gene cluster transfer increased hallucinogenic mushroom diversity.</title>
        <authorList>
            <person name="Reynolds H.T."/>
            <person name="Vijayakumar V."/>
            <person name="Gluck-Thaler E."/>
            <person name="Korotkin H.B."/>
            <person name="Matheny P.B."/>
            <person name="Slot J.C."/>
        </authorList>
    </citation>
    <scope>NUCLEOTIDE SEQUENCE [LARGE SCALE GENOMIC DNA]</scope>
    <source>
        <strain evidence="2 3">SRW20</strain>
    </source>
</reference>
<name>A0A409VPA5_9AGAR</name>
<dbReference type="EMBL" id="NHYE01005602">
    <property type="protein sequence ID" value="PPQ68115.1"/>
    <property type="molecule type" value="Genomic_DNA"/>
</dbReference>
<feature type="region of interest" description="Disordered" evidence="1">
    <location>
        <begin position="466"/>
        <end position="527"/>
    </location>
</feature>
<feature type="region of interest" description="Disordered" evidence="1">
    <location>
        <begin position="1"/>
        <end position="22"/>
    </location>
</feature>
<evidence type="ECO:0000313" key="3">
    <source>
        <dbReference type="Proteomes" id="UP000284706"/>
    </source>
</evidence>
<feature type="compositionally biased region" description="Basic and acidic residues" evidence="1">
    <location>
        <begin position="502"/>
        <end position="512"/>
    </location>
</feature>
<organism evidence="2 3">
    <name type="scientific">Gymnopilus dilepis</name>
    <dbReference type="NCBI Taxonomy" id="231916"/>
    <lineage>
        <taxon>Eukaryota</taxon>
        <taxon>Fungi</taxon>
        <taxon>Dikarya</taxon>
        <taxon>Basidiomycota</taxon>
        <taxon>Agaricomycotina</taxon>
        <taxon>Agaricomycetes</taxon>
        <taxon>Agaricomycetidae</taxon>
        <taxon>Agaricales</taxon>
        <taxon>Agaricineae</taxon>
        <taxon>Hymenogastraceae</taxon>
        <taxon>Gymnopilus</taxon>
    </lineage>
</organism>
<protein>
    <submittedName>
        <fullName evidence="2">Uncharacterized protein</fullName>
    </submittedName>
</protein>
<dbReference type="Proteomes" id="UP000284706">
    <property type="component" value="Unassembled WGS sequence"/>
</dbReference>
<feature type="compositionally biased region" description="Polar residues" evidence="1">
    <location>
        <begin position="7"/>
        <end position="16"/>
    </location>
</feature>
<evidence type="ECO:0000256" key="1">
    <source>
        <dbReference type="SAM" id="MobiDB-lite"/>
    </source>
</evidence>
<accession>A0A409VPA5</accession>
<dbReference type="InParanoid" id="A0A409VPA5"/>